<proteinExistence type="predicted"/>
<organism evidence="2 3">
    <name type="scientific">Blepharisma stoltei</name>
    <dbReference type="NCBI Taxonomy" id="1481888"/>
    <lineage>
        <taxon>Eukaryota</taxon>
        <taxon>Sar</taxon>
        <taxon>Alveolata</taxon>
        <taxon>Ciliophora</taxon>
        <taxon>Postciliodesmatophora</taxon>
        <taxon>Heterotrichea</taxon>
        <taxon>Heterotrichida</taxon>
        <taxon>Blepharismidae</taxon>
        <taxon>Blepharisma</taxon>
    </lineage>
</organism>
<dbReference type="AlphaFoldDB" id="A0AAU9K3M3"/>
<evidence type="ECO:0000313" key="3">
    <source>
        <dbReference type="Proteomes" id="UP001162131"/>
    </source>
</evidence>
<feature type="region of interest" description="Disordered" evidence="1">
    <location>
        <begin position="190"/>
        <end position="210"/>
    </location>
</feature>
<dbReference type="EMBL" id="CAJZBQ010000053">
    <property type="protein sequence ID" value="CAG9332006.1"/>
    <property type="molecule type" value="Genomic_DNA"/>
</dbReference>
<comment type="caution">
    <text evidence="2">The sequence shown here is derived from an EMBL/GenBank/DDBJ whole genome shotgun (WGS) entry which is preliminary data.</text>
</comment>
<feature type="compositionally biased region" description="Polar residues" evidence="1">
    <location>
        <begin position="84"/>
        <end position="105"/>
    </location>
</feature>
<evidence type="ECO:0000313" key="2">
    <source>
        <dbReference type="EMBL" id="CAG9332006.1"/>
    </source>
</evidence>
<dbReference type="Proteomes" id="UP001162131">
    <property type="component" value="Unassembled WGS sequence"/>
</dbReference>
<keyword evidence="3" id="KW-1185">Reference proteome</keyword>
<feature type="compositionally biased region" description="Low complexity" evidence="1">
    <location>
        <begin position="106"/>
        <end position="117"/>
    </location>
</feature>
<name>A0AAU9K3M3_9CILI</name>
<reference evidence="2" key="1">
    <citation type="submission" date="2021-09" db="EMBL/GenBank/DDBJ databases">
        <authorList>
            <consortium name="AG Swart"/>
            <person name="Singh M."/>
            <person name="Singh A."/>
            <person name="Seah K."/>
            <person name="Emmerich C."/>
        </authorList>
    </citation>
    <scope>NUCLEOTIDE SEQUENCE</scope>
    <source>
        <strain evidence="2">ATCC30299</strain>
    </source>
</reference>
<feature type="compositionally biased region" description="Basic and acidic residues" evidence="1">
    <location>
        <begin position="74"/>
        <end position="83"/>
    </location>
</feature>
<protein>
    <submittedName>
        <fullName evidence="2">Uncharacterized protein</fullName>
    </submittedName>
</protein>
<gene>
    <name evidence="2" type="ORF">BSTOLATCC_MIC54060</name>
</gene>
<sequence length="247" mass="28177">MKGSEKLYSKDKGIKKNLTIESESVDKAEKTTNESIDLSKRFAQSENKETEPRKKSPPRVSPAPKVFPNLIKPINEKAWEDSSKSSAKQDTSQDVSNVSQQPLKTLSNSPRLSNLSPKQTEKIEISQKQIPAVKQKVIKRRHSKSIGGELKKPIEEIKINWEKDMEKLTKEEMSIKKSLNQLDMKFKAIKSKSTKSQSPLKIGKEDKEQKEIQKSLLQIDALLKRISNKYKEKPNKKVSPSRILRKA</sequence>
<accession>A0AAU9K3M3</accession>
<feature type="region of interest" description="Disordered" evidence="1">
    <location>
        <begin position="21"/>
        <end position="144"/>
    </location>
</feature>
<feature type="compositionally biased region" description="Basic and acidic residues" evidence="1">
    <location>
        <begin position="24"/>
        <end position="40"/>
    </location>
</feature>
<evidence type="ECO:0000256" key="1">
    <source>
        <dbReference type="SAM" id="MobiDB-lite"/>
    </source>
</evidence>